<evidence type="ECO:0000256" key="1">
    <source>
        <dbReference type="ARBA" id="ARBA00004496"/>
    </source>
</evidence>
<dbReference type="CDD" id="cd19444">
    <property type="entry name" value="FABP1"/>
    <property type="match status" value="1"/>
</dbReference>
<dbReference type="SUPFAM" id="SSF50814">
    <property type="entry name" value="Lipocalins"/>
    <property type="match status" value="1"/>
</dbReference>
<evidence type="ECO:0000259" key="7">
    <source>
        <dbReference type="PROSITE" id="PS00214"/>
    </source>
</evidence>
<dbReference type="PROSITE" id="PS00214">
    <property type="entry name" value="FABP"/>
    <property type="match status" value="1"/>
</dbReference>
<dbReference type="InterPro" id="IPR031259">
    <property type="entry name" value="ILBP"/>
</dbReference>
<accession>G3HJJ6</accession>
<dbReference type="InParanoid" id="G3HJJ6"/>
<dbReference type="FunFam" id="2.40.128.20:FF:000006">
    <property type="entry name" value="Fatty acid-binding protein, liver"/>
    <property type="match status" value="1"/>
</dbReference>
<gene>
    <name evidence="8" type="ORF">I79_010843</name>
</gene>
<evidence type="ECO:0000256" key="6">
    <source>
        <dbReference type="RuleBase" id="RU369022"/>
    </source>
</evidence>
<dbReference type="PRINTS" id="PR00178">
    <property type="entry name" value="FATTYACIDBP"/>
</dbReference>
<evidence type="ECO:0000313" key="9">
    <source>
        <dbReference type="Proteomes" id="UP000001075"/>
    </source>
</evidence>
<reference evidence="9" key="1">
    <citation type="journal article" date="2011" name="Nat. Biotechnol.">
        <title>The genomic sequence of the Chinese hamster ovary (CHO)-K1 cell line.</title>
        <authorList>
            <person name="Xu X."/>
            <person name="Nagarajan H."/>
            <person name="Lewis N.E."/>
            <person name="Pan S."/>
            <person name="Cai Z."/>
            <person name="Liu X."/>
            <person name="Chen W."/>
            <person name="Xie M."/>
            <person name="Wang W."/>
            <person name="Hammond S."/>
            <person name="Andersen M.R."/>
            <person name="Neff N."/>
            <person name="Passarelli B."/>
            <person name="Koh W."/>
            <person name="Fan H.C."/>
            <person name="Wang J."/>
            <person name="Gui Y."/>
            <person name="Lee K.H."/>
            <person name="Betenbaugh M.J."/>
            <person name="Quake S.R."/>
            <person name="Famili I."/>
            <person name="Palsson B.O."/>
            <person name="Wang J."/>
        </authorList>
    </citation>
    <scope>NUCLEOTIDE SEQUENCE [LARGE SCALE GENOMIC DNA]</scope>
    <source>
        <strain evidence="9">CHO K1 cell line</strain>
    </source>
</reference>
<proteinExistence type="inferred from homology"/>
<dbReference type="InterPro" id="IPR000463">
    <property type="entry name" value="Fatty_acid-bd"/>
</dbReference>
<comment type="domain">
    <text evidence="6">Forms a beta-barrel structure that accommodates hydrophobic ligands in its interior.</text>
</comment>
<feature type="domain" description="Cytosolic fatty-acid binding proteins" evidence="7">
    <location>
        <begin position="5"/>
        <end position="22"/>
    </location>
</feature>
<dbReference type="AlphaFoldDB" id="G3HJJ6"/>
<dbReference type="Gene3D" id="2.40.128.20">
    <property type="match status" value="1"/>
</dbReference>
<evidence type="ECO:0000256" key="5">
    <source>
        <dbReference type="ARBA" id="ARBA00023121"/>
    </source>
</evidence>
<comment type="subcellular location">
    <subcellularLocation>
        <location evidence="1 6">Cytoplasm</location>
    </subcellularLocation>
</comment>
<dbReference type="STRING" id="10029.G3HJJ6"/>
<evidence type="ECO:0000256" key="2">
    <source>
        <dbReference type="ARBA" id="ARBA00008390"/>
    </source>
</evidence>
<keyword evidence="5 6" id="KW-0446">Lipid-binding</keyword>
<dbReference type="InterPro" id="IPR012674">
    <property type="entry name" value="Calycin"/>
</dbReference>
<keyword evidence="4 6" id="KW-0963">Cytoplasm</keyword>
<dbReference type="GO" id="GO:0005504">
    <property type="term" value="F:fatty acid binding"/>
    <property type="evidence" value="ECO:0007669"/>
    <property type="project" value="UniProtKB-UniRule"/>
</dbReference>
<evidence type="ECO:0000256" key="4">
    <source>
        <dbReference type="ARBA" id="ARBA00022490"/>
    </source>
</evidence>
<evidence type="ECO:0000313" key="8">
    <source>
        <dbReference type="EMBL" id="EGW03662.1"/>
    </source>
</evidence>
<organism evidence="8 9">
    <name type="scientific">Cricetulus griseus</name>
    <name type="common">Chinese hamster</name>
    <name type="synonym">Cricetulus barabensis griseus</name>
    <dbReference type="NCBI Taxonomy" id="10029"/>
    <lineage>
        <taxon>Eukaryota</taxon>
        <taxon>Metazoa</taxon>
        <taxon>Chordata</taxon>
        <taxon>Craniata</taxon>
        <taxon>Vertebrata</taxon>
        <taxon>Euteleostomi</taxon>
        <taxon>Mammalia</taxon>
        <taxon>Eutheria</taxon>
        <taxon>Euarchontoglires</taxon>
        <taxon>Glires</taxon>
        <taxon>Rodentia</taxon>
        <taxon>Myomorpha</taxon>
        <taxon>Muroidea</taxon>
        <taxon>Cricetidae</taxon>
        <taxon>Cricetinae</taxon>
        <taxon>Cricetulus</taxon>
    </lineage>
</organism>
<name>G3HJJ6_CRIGR</name>
<comment type="function">
    <text evidence="6">Binds free fatty acids and their coenzyme A derivatives, bilirubin, and some other small molecules in the cytoplasm. Involved in intracellular lipid transport.</text>
</comment>
<dbReference type="GO" id="GO:0005737">
    <property type="term" value="C:cytoplasm"/>
    <property type="evidence" value="ECO:0007669"/>
    <property type="project" value="UniProtKB-SubCell"/>
</dbReference>
<sequence length="149" mass="16345">MNFSGKYQLQSQENFEPFMKAMGLPDDLIQKGRDIKGISEIEHNGKHVKLTLTYGPKVVKNEFTLGEECELETMTGEKVKAVVKMEGDNKMVTSFKGMTSVTELNGDTITNVSWHSGLAIPVFEGHGEVKGGGQVSDISHSPIFSSPRP</sequence>
<protein>
    <recommendedName>
        <fullName evidence="6">Fatty acid-binding protein, liver</fullName>
        <shortName evidence="6">L-FABP</shortName>
    </recommendedName>
    <alternativeName>
        <fullName evidence="6">Liver-type fatty acid-binding protein</fullName>
    </alternativeName>
</protein>
<dbReference type="Proteomes" id="UP000001075">
    <property type="component" value="Unassembled WGS sequence"/>
</dbReference>
<dbReference type="PANTHER" id="PTHR11955">
    <property type="entry name" value="FATTY ACID BINDING PROTEIN"/>
    <property type="match status" value="1"/>
</dbReference>
<dbReference type="EMBL" id="JH000433">
    <property type="protein sequence ID" value="EGW03662.1"/>
    <property type="molecule type" value="Genomic_DNA"/>
</dbReference>
<evidence type="ECO:0000256" key="3">
    <source>
        <dbReference type="ARBA" id="ARBA00022448"/>
    </source>
</evidence>
<dbReference type="FunCoup" id="G3HJJ6">
    <property type="interactions" value="675"/>
</dbReference>
<dbReference type="GO" id="GO:0015908">
    <property type="term" value="P:fatty acid transport"/>
    <property type="evidence" value="ECO:0007669"/>
    <property type="project" value="UniProtKB-UniRule"/>
</dbReference>
<dbReference type="Pfam" id="PF14651">
    <property type="entry name" value="Lipocalin_7"/>
    <property type="match status" value="1"/>
</dbReference>
<keyword evidence="3 6" id="KW-0813">Transport</keyword>
<comment type="similarity">
    <text evidence="2 6">Belongs to the calycin superfamily. Fatty-acid binding protein (FABP) family.</text>
</comment>